<sequence length="190" mass="21269">MEIFKQVQISIHLIDAIKHIPAYKISLFDEASAIISHSLLRKCKDPRAPLISCKVGETTFRNVLLDLGASVNLLRLTVFENLKLGGLKPTSVELQLADRSIKKPKGLLEDAIINVKGCRFLVDFLILDILILNNLTHTSVILGCPFLATAKANIDCENGIINMKYEGQNIFLNISLNFLKRKMLIMKILK</sequence>
<dbReference type="CDD" id="cd00303">
    <property type="entry name" value="retropepsin_like"/>
    <property type="match status" value="1"/>
</dbReference>
<organism evidence="1 2">
    <name type="scientific">Spirodela intermedia</name>
    <name type="common">Intermediate duckweed</name>
    <dbReference type="NCBI Taxonomy" id="51605"/>
    <lineage>
        <taxon>Eukaryota</taxon>
        <taxon>Viridiplantae</taxon>
        <taxon>Streptophyta</taxon>
        <taxon>Embryophyta</taxon>
        <taxon>Tracheophyta</taxon>
        <taxon>Spermatophyta</taxon>
        <taxon>Magnoliopsida</taxon>
        <taxon>Liliopsida</taxon>
        <taxon>Araceae</taxon>
        <taxon>Lemnoideae</taxon>
        <taxon>Spirodela</taxon>
    </lineage>
</organism>
<dbReference type="OrthoDB" id="674712at2759"/>
<gene>
    <name evidence="1" type="ORF">SI8410_09012383</name>
</gene>
<evidence type="ECO:0000313" key="2">
    <source>
        <dbReference type="Proteomes" id="UP000663760"/>
    </source>
</evidence>
<dbReference type="PANTHER" id="PTHR33067">
    <property type="entry name" value="RNA-DIRECTED DNA POLYMERASE-RELATED"/>
    <property type="match status" value="1"/>
</dbReference>
<reference evidence="1" key="1">
    <citation type="submission" date="2020-02" db="EMBL/GenBank/DDBJ databases">
        <authorList>
            <person name="Scholz U."/>
            <person name="Mascher M."/>
            <person name="Fiebig A."/>
        </authorList>
    </citation>
    <scope>NUCLEOTIDE SEQUENCE</scope>
</reference>
<evidence type="ECO:0000313" key="1">
    <source>
        <dbReference type="EMBL" id="CAA7401705.1"/>
    </source>
</evidence>
<dbReference type="Proteomes" id="UP000663760">
    <property type="component" value="Chromosome 9"/>
</dbReference>
<dbReference type="InterPro" id="IPR021109">
    <property type="entry name" value="Peptidase_aspartic_dom_sf"/>
</dbReference>
<name>A0A7I8KXI4_SPIIN</name>
<proteinExistence type="predicted"/>
<dbReference type="PANTHER" id="PTHR33067:SF32">
    <property type="entry name" value="ASPARTIC PEPTIDASE DDI1-TYPE DOMAIN-CONTAINING PROTEIN"/>
    <property type="match status" value="1"/>
</dbReference>
<dbReference type="Gene3D" id="2.40.70.10">
    <property type="entry name" value="Acid Proteases"/>
    <property type="match status" value="1"/>
</dbReference>
<accession>A0A7I8KXI4</accession>
<keyword evidence="2" id="KW-1185">Reference proteome</keyword>
<dbReference type="AlphaFoldDB" id="A0A7I8KXI4"/>
<protein>
    <submittedName>
        <fullName evidence="1">Uncharacterized protein</fullName>
    </submittedName>
</protein>
<dbReference type="EMBL" id="LR746272">
    <property type="protein sequence ID" value="CAA7401705.1"/>
    <property type="molecule type" value="Genomic_DNA"/>
</dbReference>